<evidence type="ECO:0000256" key="1">
    <source>
        <dbReference type="ARBA" id="ARBA00022448"/>
    </source>
</evidence>
<dbReference type="GO" id="GO:0098796">
    <property type="term" value="C:membrane protein complex"/>
    <property type="evidence" value="ECO:0007669"/>
    <property type="project" value="UniProtKB-ARBA"/>
</dbReference>
<dbReference type="InterPro" id="IPR017871">
    <property type="entry name" value="ABC_transporter-like_CS"/>
</dbReference>
<dbReference type="InterPro" id="IPR017911">
    <property type="entry name" value="MacB-like_ATP-bd"/>
</dbReference>
<dbReference type="GO" id="GO:0016887">
    <property type="term" value="F:ATP hydrolysis activity"/>
    <property type="evidence" value="ECO:0007669"/>
    <property type="project" value="InterPro"/>
</dbReference>
<sequence length="240" mass="25842">MEPAAIATVAPAAIRASGVSKTYQLGSIEVRALHDVSLEVAAGEMVCITGKSGSGKSTLLRQLSLIDRPSSGTIELDGVDVSGLSERRRAALRLARLGYVFQEYALIPELTAEENVFLPAMMLGGRRADYRARAAQLLEGVGLGDRRRHRPKELSGGEQQRVAIARALVNTPAIVYADEPTANLDSVSGNVVMETMQRLNRDLGVTVVFVSHDPDDSRFARRLVLLHDGALIAEPVEVES</sequence>
<dbReference type="InterPro" id="IPR003593">
    <property type="entry name" value="AAA+_ATPase"/>
</dbReference>
<dbReference type="PANTHER" id="PTHR24220:SF86">
    <property type="entry name" value="ABC TRANSPORTER ABCH.1"/>
    <property type="match status" value="1"/>
</dbReference>
<evidence type="ECO:0000259" key="4">
    <source>
        <dbReference type="PROSITE" id="PS50893"/>
    </source>
</evidence>
<accession>A0A917PRP2</accession>
<dbReference type="PROSITE" id="PS00211">
    <property type="entry name" value="ABC_TRANSPORTER_1"/>
    <property type="match status" value="1"/>
</dbReference>
<evidence type="ECO:0000256" key="2">
    <source>
        <dbReference type="ARBA" id="ARBA00022741"/>
    </source>
</evidence>
<reference evidence="5" key="2">
    <citation type="submission" date="2020-09" db="EMBL/GenBank/DDBJ databases">
        <authorList>
            <person name="Sun Q."/>
            <person name="Zhou Y."/>
        </authorList>
    </citation>
    <scope>NUCLEOTIDE SEQUENCE</scope>
    <source>
        <strain evidence="5">CGMCC 1.8984</strain>
    </source>
</reference>
<dbReference type="Proteomes" id="UP000636956">
    <property type="component" value="Unassembled WGS sequence"/>
</dbReference>
<comment type="caution">
    <text evidence="5">The sequence shown here is derived from an EMBL/GenBank/DDBJ whole genome shotgun (WGS) entry which is preliminary data.</text>
</comment>
<dbReference type="CDD" id="cd03255">
    <property type="entry name" value="ABC_MJ0796_LolCDE_FtsE"/>
    <property type="match status" value="1"/>
</dbReference>
<dbReference type="Pfam" id="PF00005">
    <property type="entry name" value="ABC_tran"/>
    <property type="match status" value="1"/>
</dbReference>
<protein>
    <submittedName>
        <fullName evidence="5">Macrolide export ATP-binding/permease protein MacB</fullName>
    </submittedName>
</protein>
<dbReference type="GO" id="GO:0005886">
    <property type="term" value="C:plasma membrane"/>
    <property type="evidence" value="ECO:0007669"/>
    <property type="project" value="TreeGrafter"/>
</dbReference>
<evidence type="ECO:0000313" key="6">
    <source>
        <dbReference type="Proteomes" id="UP000636956"/>
    </source>
</evidence>
<dbReference type="RefSeq" id="WP_344999009.1">
    <property type="nucleotide sequence ID" value="NZ_BAABFW010000005.1"/>
</dbReference>
<dbReference type="AlphaFoldDB" id="A0A917PRP2"/>
<dbReference type="PROSITE" id="PS50893">
    <property type="entry name" value="ABC_TRANSPORTER_2"/>
    <property type="match status" value="1"/>
</dbReference>
<dbReference type="FunFam" id="3.40.50.300:FF:000032">
    <property type="entry name" value="Export ABC transporter ATP-binding protein"/>
    <property type="match status" value="1"/>
</dbReference>
<keyword evidence="3 5" id="KW-0067">ATP-binding</keyword>
<keyword evidence="6" id="KW-1185">Reference proteome</keyword>
<dbReference type="GO" id="GO:0022857">
    <property type="term" value="F:transmembrane transporter activity"/>
    <property type="evidence" value="ECO:0007669"/>
    <property type="project" value="TreeGrafter"/>
</dbReference>
<feature type="domain" description="ABC transporter" evidence="4">
    <location>
        <begin position="14"/>
        <end position="240"/>
    </location>
</feature>
<proteinExistence type="predicted"/>
<dbReference type="Gene3D" id="3.40.50.300">
    <property type="entry name" value="P-loop containing nucleotide triphosphate hydrolases"/>
    <property type="match status" value="1"/>
</dbReference>
<name>A0A917PRP2_9MICO</name>
<dbReference type="GO" id="GO:0005524">
    <property type="term" value="F:ATP binding"/>
    <property type="evidence" value="ECO:0007669"/>
    <property type="project" value="UniProtKB-KW"/>
</dbReference>
<dbReference type="InterPro" id="IPR027417">
    <property type="entry name" value="P-loop_NTPase"/>
</dbReference>
<dbReference type="SUPFAM" id="SSF52540">
    <property type="entry name" value="P-loop containing nucleoside triphosphate hydrolases"/>
    <property type="match status" value="1"/>
</dbReference>
<dbReference type="InterPro" id="IPR003439">
    <property type="entry name" value="ABC_transporter-like_ATP-bd"/>
</dbReference>
<dbReference type="EMBL" id="BMMD01000019">
    <property type="protein sequence ID" value="GGJ89095.1"/>
    <property type="molecule type" value="Genomic_DNA"/>
</dbReference>
<reference evidence="5" key="1">
    <citation type="journal article" date="2014" name="Int. J. Syst. Evol. Microbiol.">
        <title>Complete genome sequence of Corynebacterium casei LMG S-19264T (=DSM 44701T), isolated from a smear-ripened cheese.</title>
        <authorList>
            <consortium name="US DOE Joint Genome Institute (JGI-PGF)"/>
            <person name="Walter F."/>
            <person name="Albersmeier A."/>
            <person name="Kalinowski J."/>
            <person name="Ruckert C."/>
        </authorList>
    </citation>
    <scope>NUCLEOTIDE SEQUENCE</scope>
    <source>
        <strain evidence="5">CGMCC 1.8984</strain>
    </source>
</reference>
<dbReference type="PANTHER" id="PTHR24220">
    <property type="entry name" value="IMPORT ATP-BINDING PROTEIN"/>
    <property type="match status" value="1"/>
</dbReference>
<organism evidence="5 6">
    <name type="scientific">Agromyces bauzanensis</name>
    <dbReference type="NCBI Taxonomy" id="1308924"/>
    <lineage>
        <taxon>Bacteria</taxon>
        <taxon>Bacillati</taxon>
        <taxon>Actinomycetota</taxon>
        <taxon>Actinomycetes</taxon>
        <taxon>Micrococcales</taxon>
        <taxon>Microbacteriaceae</taxon>
        <taxon>Agromyces</taxon>
    </lineage>
</organism>
<evidence type="ECO:0000256" key="3">
    <source>
        <dbReference type="ARBA" id="ARBA00022840"/>
    </source>
</evidence>
<dbReference type="InterPro" id="IPR015854">
    <property type="entry name" value="ABC_transpr_LolD-like"/>
</dbReference>
<evidence type="ECO:0000313" key="5">
    <source>
        <dbReference type="EMBL" id="GGJ89095.1"/>
    </source>
</evidence>
<gene>
    <name evidence="5" type="primary">macB</name>
    <name evidence="5" type="ORF">GCM10011372_29640</name>
</gene>
<keyword evidence="1" id="KW-0813">Transport</keyword>
<dbReference type="SMART" id="SM00382">
    <property type="entry name" value="AAA"/>
    <property type="match status" value="1"/>
</dbReference>
<keyword evidence="2" id="KW-0547">Nucleotide-binding</keyword>